<dbReference type="AlphaFoldDB" id="G1PZ65"/>
<dbReference type="InParanoid" id="G1PZ65"/>
<evidence type="ECO:0000259" key="14">
    <source>
        <dbReference type="PROSITE" id="PS50853"/>
    </source>
</evidence>
<keyword evidence="16" id="KW-1185">Reference proteome</keyword>
<feature type="domain" description="Fibronectin type-III" evidence="14">
    <location>
        <begin position="201"/>
        <end position="295"/>
    </location>
</feature>
<reference evidence="15 16" key="1">
    <citation type="journal article" date="2011" name="Nature">
        <title>A high-resolution map of human evolutionary constraint using 29 mammals.</title>
        <authorList>
            <person name="Lindblad-Toh K."/>
            <person name="Garber M."/>
            <person name="Zuk O."/>
            <person name="Lin M.F."/>
            <person name="Parker B.J."/>
            <person name="Washietl S."/>
            <person name="Kheradpour P."/>
            <person name="Ernst J."/>
            <person name="Jordan G."/>
            <person name="Mauceli E."/>
            <person name="Ward L.D."/>
            <person name="Lowe C.B."/>
            <person name="Holloway A.K."/>
            <person name="Clamp M."/>
            <person name="Gnerre S."/>
            <person name="Alfoldi J."/>
            <person name="Beal K."/>
            <person name="Chang J."/>
            <person name="Clawson H."/>
            <person name="Cuff J."/>
            <person name="Di Palma F."/>
            <person name="Fitzgerald S."/>
            <person name="Flicek P."/>
            <person name="Guttman M."/>
            <person name="Hubisz M.J."/>
            <person name="Jaffe D.B."/>
            <person name="Jungreis I."/>
            <person name="Kent W.J."/>
            <person name="Kostka D."/>
            <person name="Lara M."/>
            <person name="Martins A.L."/>
            <person name="Massingham T."/>
            <person name="Moltke I."/>
            <person name="Raney B.J."/>
            <person name="Rasmussen M.D."/>
            <person name="Robinson J."/>
            <person name="Stark A."/>
            <person name="Vilella A.J."/>
            <person name="Wen J."/>
            <person name="Xie X."/>
            <person name="Zody M.C."/>
            <person name="Baldwin J."/>
            <person name="Bloom T."/>
            <person name="Chin C.W."/>
            <person name="Heiman D."/>
            <person name="Nicol R."/>
            <person name="Nusbaum C."/>
            <person name="Young S."/>
            <person name="Wilkinson J."/>
            <person name="Worley K.C."/>
            <person name="Kovar C.L."/>
            <person name="Muzny D.M."/>
            <person name="Gibbs R.A."/>
            <person name="Cree A."/>
            <person name="Dihn H.H."/>
            <person name="Fowler G."/>
            <person name="Jhangiani S."/>
            <person name="Joshi V."/>
            <person name="Lee S."/>
            <person name="Lewis L.R."/>
            <person name="Nazareth L.V."/>
            <person name="Okwuonu G."/>
            <person name="Santibanez J."/>
            <person name="Warren W.C."/>
            <person name="Mardis E.R."/>
            <person name="Weinstock G.M."/>
            <person name="Wilson R.K."/>
            <person name="Delehaunty K."/>
            <person name="Dooling D."/>
            <person name="Fronik C."/>
            <person name="Fulton L."/>
            <person name="Fulton B."/>
            <person name="Graves T."/>
            <person name="Minx P."/>
            <person name="Sodergren E."/>
            <person name="Birney E."/>
            <person name="Margulies E.H."/>
            <person name="Herrero J."/>
            <person name="Green E.D."/>
            <person name="Haussler D."/>
            <person name="Siepel A."/>
            <person name="Goldman N."/>
            <person name="Pollard K.S."/>
            <person name="Pedersen J.S."/>
            <person name="Lander E.S."/>
            <person name="Kellis M."/>
        </authorList>
    </citation>
    <scope>NUCLEOTIDE SEQUENCE [LARGE SCALE GENOMIC DNA]</scope>
</reference>
<proteinExistence type="inferred from homology"/>
<evidence type="ECO:0000256" key="2">
    <source>
        <dbReference type="ARBA" id="ARBA00010890"/>
    </source>
</evidence>
<keyword evidence="9" id="KW-0675">Receptor</keyword>
<keyword evidence="8" id="KW-1015">Disulfide bond</keyword>
<dbReference type="GO" id="GO:0070102">
    <property type="term" value="P:interleukin-6-mediated signaling pathway"/>
    <property type="evidence" value="ECO:0007669"/>
    <property type="project" value="TreeGrafter"/>
</dbReference>
<evidence type="ECO:0000259" key="13">
    <source>
        <dbReference type="PROSITE" id="PS50835"/>
    </source>
</evidence>
<keyword evidence="5" id="KW-0677">Repeat</keyword>
<keyword evidence="6" id="KW-1133">Transmembrane helix</keyword>
<protein>
    <recommendedName>
        <fullName evidence="17">Interleukin 6 receptor</fullName>
    </recommendedName>
</protein>
<evidence type="ECO:0000256" key="5">
    <source>
        <dbReference type="ARBA" id="ARBA00022737"/>
    </source>
</evidence>
<dbReference type="SUPFAM" id="SSF49265">
    <property type="entry name" value="Fibronectin type III"/>
    <property type="match status" value="2"/>
</dbReference>
<dbReference type="HOGENOM" id="CLU_051451_0_0_1"/>
<evidence type="ECO:0000256" key="12">
    <source>
        <dbReference type="SAM" id="MobiDB-lite"/>
    </source>
</evidence>
<dbReference type="InterPro" id="IPR003599">
    <property type="entry name" value="Ig_sub"/>
</dbReference>
<evidence type="ECO:0000256" key="3">
    <source>
        <dbReference type="ARBA" id="ARBA00022692"/>
    </source>
</evidence>
<feature type="region of interest" description="Disordered" evidence="12">
    <location>
        <begin position="396"/>
        <end position="416"/>
    </location>
</feature>
<dbReference type="Ensembl" id="ENSMLUT00000025045.1">
    <property type="protein sequence ID" value="ENSMLUP00000016747.1"/>
    <property type="gene ID" value="ENSMLUG00000025966.1"/>
</dbReference>
<dbReference type="FunFam" id="2.60.40.10:FF:001045">
    <property type="entry name" value="Interleukin 6 receptor"/>
    <property type="match status" value="1"/>
</dbReference>
<dbReference type="InterPro" id="IPR003598">
    <property type="entry name" value="Ig_sub2"/>
</dbReference>
<dbReference type="Pfam" id="PF09240">
    <property type="entry name" value="IL6Ra-bind"/>
    <property type="match status" value="1"/>
</dbReference>
<reference evidence="15" key="2">
    <citation type="submission" date="2025-08" db="UniProtKB">
        <authorList>
            <consortium name="Ensembl"/>
        </authorList>
    </citation>
    <scope>IDENTIFICATION</scope>
</reference>
<dbReference type="SMART" id="SM00060">
    <property type="entry name" value="FN3"/>
    <property type="match status" value="1"/>
</dbReference>
<dbReference type="InterPro" id="IPR013783">
    <property type="entry name" value="Ig-like_fold"/>
</dbReference>
<dbReference type="Pfam" id="PF00047">
    <property type="entry name" value="ig"/>
    <property type="match status" value="1"/>
</dbReference>
<keyword evidence="10" id="KW-0325">Glycoprotein</keyword>
<dbReference type="Proteomes" id="UP000001074">
    <property type="component" value="Unassembled WGS sequence"/>
</dbReference>
<evidence type="ECO:0000313" key="15">
    <source>
        <dbReference type="Ensembl" id="ENSMLUP00000016747.1"/>
    </source>
</evidence>
<dbReference type="InterPro" id="IPR036116">
    <property type="entry name" value="FN3_sf"/>
</dbReference>
<dbReference type="SMART" id="SM00409">
    <property type="entry name" value="IG"/>
    <property type="match status" value="1"/>
</dbReference>
<dbReference type="GO" id="GO:0008284">
    <property type="term" value="P:positive regulation of cell population proliferation"/>
    <property type="evidence" value="ECO:0007669"/>
    <property type="project" value="TreeGrafter"/>
</dbReference>
<evidence type="ECO:0000256" key="4">
    <source>
        <dbReference type="ARBA" id="ARBA00022729"/>
    </source>
</evidence>
<keyword evidence="11" id="KW-0393">Immunoglobulin domain</keyword>
<dbReference type="SUPFAM" id="SSF48726">
    <property type="entry name" value="Immunoglobulin"/>
    <property type="match status" value="1"/>
</dbReference>
<dbReference type="PANTHER" id="PTHR23036:SF98">
    <property type="entry name" value="INTERLEUKIN-6 RECEPTOR SUBUNIT ALPHA"/>
    <property type="match status" value="1"/>
</dbReference>
<keyword evidence="4" id="KW-0732">Signal</keyword>
<evidence type="ECO:0000256" key="7">
    <source>
        <dbReference type="ARBA" id="ARBA00023136"/>
    </source>
</evidence>
<keyword evidence="3" id="KW-0812">Transmembrane</keyword>
<organism evidence="15 16">
    <name type="scientific">Myotis lucifugus</name>
    <name type="common">Little brown bat</name>
    <dbReference type="NCBI Taxonomy" id="59463"/>
    <lineage>
        <taxon>Eukaryota</taxon>
        <taxon>Metazoa</taxon>
        <taxon>Chordata</taxon>
        <taxon>Craniata</taxon>
        <taxon>Vertebrata</taxon>
        <taxon>Euteleostomi</taxon>
        <taxon>Mammalia</taxon>
        <taxon>Eutheria</taxon>
        <taxon>Laurasiatheria</taxon>
        <taxon>Chiroptera</taxon>
        <taxon>Yangochiroptera</taxon>
        <taxon>Vespertilionidae</taxon>
        <taxon>Myotis</taxon>
    </lineage>
</organism>
<dbReference type="GeneTree" id="ENSGT00940000161919"/>
<evidence type="ECO:0008006" key="17">
    <source>
        <dbReference type="Google" id="ProtNLM"/>
    </source>
</evidence>
<dbReference type="Gene3D" id="2.60.40.10">
    <property type="entry name" value="Immunoglobulins"/>
    <property type="match status" value="3"/>
</dbReference>
<evidence type="ECO:0000313" key="16">
    <source>
        <dbReference type="Proteomes" id="UP000001074"/>
    </source>
</evidence>
<dbReference type="GO" id="GO:0019981">
    <property type="term" value="F:interleukin-6 binding"/>
    <property type="evidence" value="ECO:0007669"/>
    <property type="project" value="TreeGrafter"/>
</dbReference>
<name>G1PZ65_MYOLU</name>
<evidence type="ECO:0000256" key="10">
    <source>
        <dbReference type="ARBA" id="ARBA00023180"/>
    </source>
</evidence>
<dbReference type="PROSITE" id="PS50853">
    <property type="entry name" value="FN3"/>
    <property type="match status" value="1"/>
</dbReference>
<dbReference type="InterPro" id="IPR013151">
    <property type="entry name" value="Immunoglobulin_dom"/>
</dbReference>
<dbReference type="SMART" id="SM00408">
    <property type="entry name" value="IGc2"/>
    <property type="match status" value="1"/>
</dbReference>
<dbReference type="eggNOG" id="ENOG502RY0M">
    <property type="taxonomic scope" value="Eukaryota"/>
</dbReference>
<reference evidence="15" key="3">
    <citation type="submission" date="2025-09" db="UniProtKB">
        <authorList>
            <consortium name="Ensembl"/>
        </authorList>
    </citation>
    <scope>IDENTIFICATION</scope>
</reference>
<dbReference type="OMA" id="TSFPXFK"/>
<accession>G1PZ65</accession>
<evidence type="ECO:0000256" key="8">
    <source>
        <dbReference type="ARBA" id="ARBA00023157"/>
    </source>
</evidence>
<dbReference type="InterPro" id="IPR015321">
    <property type="entry name" value="TypeI_recpt_CBD"/>
</dbReference>
<dbReference type="GO" id="GO:0043235">
    <property type="term" value="C:receptor complex"/>
    <property type="evidence" value="ECO:0007669"/>
    <property type="project" value="TreeGrafter"/>
</dbReference>
<evidence type="ECO:0000256" key="9">
    <source>
        <dbReference type="ARBA" id="ARBA00023170"/>
    </source>
</evidence>
<dbReference type="EMBL" id="AAPE02033046">
    <property type="status" value="NOT_ANNOTATED_CDS"/>
    <property type="molecule type" value="Genomic_DNA"/>
</dbReference>
<comment type="subcellular location">
    <subcellularLocation>
        <location evidence="1">Membrane</location>
        <topology evidence="1">Single-pass type I membrane protein</topology>
    </subcellularLocation>
</comment>
<evidence type="ECO:0000256" key="1">
    <source>
        <dbReference type="ARBA" id="ARBA00004479"/>
    </source>
</evidence>
<dbReference type="PROSITE" id="PS50835">
    <property type="entry name" value="IG_LIKE"/>
    <property type="match status" value="1"/>
</dbReference>
<evidence type="ECO:0000256" key="11">
    <source>
        <dbReference type="ARBA" id="ARBA00023319"/>
    </source>
</evidence>
<dbReference type="GO" id="GO:0019970">
    <property type="term" value="F:interleukin-11 binding"/>
    <property type="evidence" value="ECO:0007669"/>
    <property type="project" value="TreeGrafter"/>
</dbReference>
<dbReference type="CDD" id="cd00063">
    <property type="entry name" value="FN3"/>
    <property type="match status" value="1"/>
</dbReference>
<keyword evidence="7" id="KW-0472">Membrane</keyword>
<dbReference type="PANTHER" id="PTHR23036">
    <property type="entry name" value="CYTOKINE RECEPTOR"/>
    <property type="match status" value="1"/>
</dbReference>
<dbReference type="GO" id="GO:0004921">
    <property type="term" value="F:interleukin-11 receptor activity"/>
    <property type="evidence" value="ECO:0007669"/>
    <property type="project" value="TreeGrafter"/>
</dbReference>
<evidence type="ECO:0000256" key="6">
    <source>
        <dbReference type="ARBA" id="ARBA00022989"/>
    </source>
</evidence>
<feature type="domain" description="Ig-like" evidence="13">
    <location>
        <begin position="18"/>
        <end position="88"/>
    </location>
</feature>
<dbReference type="InterPro" id="IPR003961">
    <property type="entry name" value="FN3_dom"/>
</dbReference>
<dbReference type="GO" id="GO:0009897">
    <property type="term" value="C:external side of plasma membrane"/>
    <property type="evidence" value="ECO:0007669"/>
    <property type="project" value="TreeGrafter"/>
</dbReference>
<comment type="similarity">
    <text evidence="2">Belongs to the type I cytokine receptor family. Type 3 subfamily.</text>
</comment>
<dbReference type="InterPro" id="IPR007110">
    <property type="entry name" value="Ig-like_dom"/>
</dbReference>
<dbReference type="STRING" id="59463.ENSMLUP00000016747"/>
<dbReference type="InterPro" id="IPR050379">
    <property type="entry name" value="Type-I_Cytokine_Rcpt"/>
</dbReference>
<dbReference type="InterPro" id="IPR036179">
    <property type="entry name" value="Ig-like_dom_sf"/>
</dbReference>
<sequence length="422" mass="46840">RKQAGCALCAAHCPAGCPALEVERNVLTGRPGASITLTCPGGEPGDNATVHWVLRNQVTGSNHRRWAGWGRRPLLRSVQLSDSGNYSCHQGGHPLGAVCLWVAVPPEPQLSCFQKSPISNVHCEWWPQSPPSPRTKAVLSVRMFPFPCGPVEDSQELCRYSQEPEGDDSFYAVSLCITTSASSKSSRPQTFEGYGTLQPDPPINITVTAVDRKHRWLIVTWQPASWNSCFYRLQFELRYRERSKTFTTCVTELQHHCTIRDAWRGLRHVVQLRAQEEFGHGLWSEWRDHEGGVPAMKAPTANEDDENIPSNYSADTTGFPVQDPPTAVYTLLVAGGSLGVVLRFQKTWELQALKEGKTSLHPPYSVGQLVPERPKPTPVLFPPIFPPVSPSSLGDITLRHSRPDAYGPPSQDISNRDCFFPK</sequence>